<dbReference type="PROSITE" id="PS00041">
    <property type="entry name" value="HTH_ARAC_FAMILY_1"/>
    <property type="match status" value="1"/>
</dbReference>
<dbReference type="EMBL" id="AEJF01000074">
    <property type="protein sequence ID" value="KLU26363.1"/>
    <property type="molecule type" value="Genomic_DNA"/>
</dbReference>
<accession>A0A0J1G2F9</accession>
<dbReference type="GO" id="GO:0003700">
    <property type="term" value="F:DNA-binding transcription factor activity"/>
    <property type="evidence" value="ECO:0007669"/>
    <property type="project" value="InterPro"/>
</dbReference>
<dbReference type="InterPro" id="IPR037923">
    <property type="entry name" value="HTH-like"/>
</dbReference>
<dbReference type="AlphaFoldDB" id="A0A0J1G2F9"/>
<evidence type="ECO:0000256" key="2">
    <source>
        <dbReference type="ARBA" id="ARBA00023125"/>
    </source>
</evidence>
<protein>
    <submittedName>
        <fullName evidence="6">AraC family transcriptional regulator</fullName>
    </submittedName>
</protein>
<dbReference type="InterPro" id="IPR018060">
    <property type="entry name" value="HTH_AraC"/>
</dbReference>
<organism evidence="6 7">
    <name type="scientific">Caballeronia mineralivorans PML1(12)</name>
    <dbReference type="NCBI Taxonomy" id="908627"/>
    <lineage>
        <taxon>Bacteria</taxon>
        <taxon>Pseudomonadati</taxon>
        <taxon>Pseudomonadota</taxon>
        <taxon>Betaproteobacteria</taxon>
        <taxon>Burkholderiales</taxon>
        <taxon>Burkholderiaceae</taxon>
        <taxon>Caballeronia</taxon>
    </lineage>
</organism>
<evidence type="ECO:0000313" key="7">
    <source>
        <dbReference type="Proteomes" id="UP000035963"/>
    </source>
</evidence>
<dbReference type="Gene3D" id="1.10.10.60">
    <property type="entry name" value="Homeodomain-like"/>
    <property type="match status" value="2"/>
</dbReference>
<evidence type="ECO:0000259" key="5">
    <source>
        <dbReference type="PROSITE" id="PS01124"/>
    </source>
</evidence>
<dbReference type="GO" id="GO:0043565">
    <property type="term" value="F:sequence-specific DNA binding"/>
    <property type="evidence" value="ECO:0007669"/>
    <property type="project" value="InterPro"/>
</dbReference>
<dbReference type="InterPro" id="IPR050204">
    <property type="entry name" value="AraC_XylS_family_regulators"/>
</dbReference>
<comment type="caution">
    <text evidence="6">The sequence shown here is derived from an EMBL/GenBank/DDBJ whole genome shotgun (WGS) entry which is preliminary data.</text>
</comment>
<evidence type="ECO:0000313" key="6">
    <source>
        <dbReference type="EMBL" id="KLU26363.1"/>
    </source>
</evidence>
<dbReference type="PATRIC" id="fig|908627.4.peg.2206"/>
<dbReference type="SUPFAM" id="SSF51215">
    <property type="entry name" value="Regulatory protein AraC"/>
    <property type="match status" value="1"/>
</dbReference>
<dbReference type="Pfam" id="PF12833">
    <property type="entry name" value="HTH_18"/>
    <property type="match status" value="1"/>
</dbReference>
<gene>
    <name evidence="6" type="ORF">EOS_09995</name>
</gene>
<sequence>MEDSKEPPVALPLICAPAPRFWRDAALPFIEARAIDDGREICYARHAHETFSIGVVTGGESIYENGRVRQRVGRGAVVLMNPQDVHACNPLDDEPWSYRMLHLDTEWLTSLQHELGFSEGHGFRAFSTAASWQPELYAGLNRLYTTLTDELADTLQKHSSVIEFFDDAHRWLNRAPAQARETNHKLRRAAEYIRAHRTRSLSLDEICAAAQLSASYLIRAFKARYGMTPHAYLVNCRIEFSRVQLKRGRPIAEVAADAGFADQAHLHRAFRQLVAATPGQYRG</sequence>
<dbReference type="Pfam" id="PF02311">
    <property type="entry name" value="AraC_binding"/>
    <property type="match status" value="1"/>
</dbReference>
<dbReference type="Proteomes" id="UP000035963">
    <property type="component" value="Unassembled WGS sequence"/>
</dbReference>
<dbReference type="PROSITE" id="PS01124">
    <property type="entry name" value="HTH_ARAC_FAMILY_2"/>
    <property type="match status" value="1"/>
</dbReference>
<name>A0A0J1G2F9_9BURK</name>
<dbReference type="PANTHER" id="PTHR46796:SF2">
    <property type="entry name" value="TRANSCRIPTIONAL REGULATORY PROTEIN"/>
    <property type="match status" value="1"/>
</dbReference>
<dbReference type="SUPFAM" id="SSF46689">
    <property type="entry name" value="Homeodomain-like"/>
    <property type="match status" value="2"/>
</dbReference>
<dbReference type="InterPro" id="IPR003313">
    <property type="entry name" value="AraC-bd"/>
</dbReference>
<keyword evidence="1" id="KW-0805">Transcription regulation</keyword>
<feature type="domain" description="HTH araC/xylS-type" evidence="5">
    <location>
        <begin position="187"/>
        <end position="283"/>
    </location>
</feature>
<evidence type="ECO:0000256" key="1">
    <source>
        <dbReference type="ARBA" id="ARBA00023015"/>
    </source>
</evidence>
<evidence type="ECO:0000256" key="3">
    <source>
        <dbReference type="ARBA" id="ARBA00023159"/>
    </source>
</evidence>
<evidence type="ECO:0000256" key="4">
    <source>
        <dbReference type="ARBA" id="ARBA00023163"/>
    </source>
</evidence>
<keyword evidence="3" id="KW-0010">Activator</keyword>
<dbReference type="InterPro" id="IPR009057">
    <property type="entry name" value="Homeodomain-like_sf"/>
</dbReference>
<dbReference type="SMART" id="SM00342">
    <property type="entry name" value="HTH_ARAC"/>
    <property type="match status" value="1"/>
</dbReference>
<reference evidence="6 7" key="1">
    <citation type="journal article" date="2015" name="Genome Announc.">
        <title>Draft Genome Sequence of Burkholderia sp. Strain PML1(12), an Ectomycorrhizosphere-Inhabiting Bacterium with Effective Mineral-Weathering Ability.</title>
        <authorList>
            <person name="Uroz S."/>
            <person name="Oger P."/>
        </authorList>
    </citation>
    <scope>NUCLEOTIDE SEQUENCE [LARGE SCALE GENOMIC DNA]</scope>
    <source>
        <strain evidence="7">PML1(12)</strain>
    </source>
</reference>
<dbReference type="InterPro" id="IPR018062">
    <property type="entry name" value="HTH_AraC-typ_CS"/>
</dbReference>
<keyword evidence="2" id="KW-0238">DNA-binding</keyword>
<keyword evidence="4" id="KW-0804">Transcription</keyword>
<dbReference type="PANTHER" id="PTHR46796">
    <property type="entry name" value="HTH-TYPE TRANSCRIPTIONAL ACTIVATOR RHAS-RELATED"/>
    <property type="match status" value="1"/>
</dbReference>
<keyword evidence="7" id="KW-1185">Reference proteome</keyword>
<proteinExistence type="predicted"/>